<dbReference type="GO" id="GO:0000323">
    <property type="term" value="C:lytic vacuole"/>
    <property type="evidence" value="ECO:0007669"/>
    <property type="project" value="TreeGrafter"/>
</dbReference>
<evidence type="ECO:0000313" key="2">
    <source>
        <dbReference type="EMBL" id="WFD02999.1"/>
    </source>
</evidence>
<reference evidence="2" key="1">
    <citation type="submission" date="2023-03" db="EMBL/GenBank/DDBJ databases">
        <title>Mating type loci evolution in Malassezia.</title>
        <authorList>
            <person name="Coelho M.A."/>
        </authorList>
    </citation>
    <scope>NUCLEOTIDE SEQUENCE</scope>
    <source>
        <strain evidence="2">CBS 7876</strain>
    </source>
</reference>
<dbReference type="GO" id="GO:0000149">
    <property type="term" value="F:SNARE binding"/>
    <property type="evidence" value="ECO:0007669"/>
    <property type="project" value="TreeGrafter"/>
</dbReference>
<protein>
    <submittedName>
        <fullName evidence="2">Uncharacterized protein</fullName>
    </submittedName>
</protein>
<name>A0AAF0E1S9_9BASI</name>
<gene>
    <name evidence="2" type="ORF">MOBT1_001688</name>
</gene>
<dbReference type="AlphaFoldDB" id="A0AAF0E1S9"/>
<dbReference type="Proteomes" id="UP001214603">
    <property type="component" value="Chromosome 2"/>
</dbReference>
<keyword evidence="1" id="KW-0175">Coiled coil</keyword>
<dbReference type="PANTHER" id="PTHR15157:SF5">
    <property type="entry name" value="UV RADIATION RESISTANCE-ASSOCIATED GENE PROTEIN"/>
    <property type="match status" value="1"/>
</dbReference>
<proteinExistence type="predicted"/>
<organism evidence="2 3">
    <name type="scientific">Malassezia obtusa</name>
    <dbReference type="NCBI Taxonomy" id="76774"/>
    <lineage>
        <taxon>Eukaryota</taxon>
        <taxon>Fungi</taxon>
        <taxon>Dikarya</taxon>
        <taxon>Basidiomycota</taxon>
        <taxon>Ustilaginomycotina</taxon>
        <taxon>Malasseziomycetes</taxon>
        <taxon>Malasseziales</taxon>
        <taxon>Malasseziaceae</taxon>
        <taxon>Malassezia</taxon>
    </lineage>
</organism>
<dbReference type="EMBL" id="CP119935">
    <property type="protein sequence ID" value="WFD02999.1"/>
    <property type="molecule type" value="Genomic_DNA"/>
</dbReference>
<dbReference type="PANTHER" id="PTHR15157">
    <property type="entry name" value="UV RADIATION RESISTANCE-ASSOCIATED GENE PROTEIN"/>
    <property type="match status" value="1"/>
</dbReference>
<keyword evidence="3" id="KW-1185">Reference proteome</keyword>
<dbReference type="GO" id="GO:0005768">
    <property type="term" value="C:endosome"/>
    <property type="evidence" value="ECO:0007669"/>
    <property type="project" value="TreeGrafter"/>
</dbReference>
<evidence type="ECO:0000256" key="1">
    <source>
        <dbReference type="ARBA" id="ARBA00023054"/>
    </source>
</evidence>
<evidence type="ECO:0000313" key="3">
    <source>
        <dbReference type="Proteomes" id="UP001214603"/>
    </source>
</evidence>
<accession>A0AAF0E1S9</accession>
<sequence length="374" mass="41406">MAAALRRLACLAAVHVRNLDVPFYVSPPAHGAHASWGEYTSAPLCPSRDFAPWAWSQTSELLVGLYASTHERWICVWEVEVDLRTLSSVGSELSSLRDTRANVVYLGLRSSETDAHLEYIAIHDQETQELDADEAGRRAMLLSMVETQMKHSYTFGQACQIIRAQGELAALQHTHDALQERCGGALTNSALSVKARKALEQRRENLAPEEVQRAIQQHRVRLLRDLEFIYPIQLESARELLYSIAGLDLPNGAATTDDRSGALVHKTNLEETAAALAYVAQIVVLASNYLHTNLPYPVRPVGSRAVVQDGISVMNGPRTFALYGKGIEPYRYEYGVFLLNKDIELLMQAHGVPVLDLRNTLPNVKNLLVTLASA</sequence>
<dbReference type="GO" id="GO:0035493">
    <property type="term" value="P:SNARE complex assembly"/>
    <property type="evidence" value="ECO:0007669"/>
    <property type="project" value="TreeGrafter"/>
</dbReference>